<dbReference type="OrthoDB" id="5197650at2"/>
<evidence type="ECO:0000313" key="3">
    <source>
        <dbReference type="Proteomes" id="UP000183015"/>
    </source>
</evidence>
<evidence type="ECO:0000313" key="2">
    <source>
        <dbReference type="EMBL" id="SEK86545.1"/>
    </source>
</evidence>
<proteinExistence type="predicted"/>
<evidence type="ECO:0000259" key="1">
    <source>
        <dbReference type="Pfam" id="PF01814"/>
    </source>
</evidence>
<dbReference type="Gene3D" id="1.20.120.520">
    <property type="entry name" value="nmb1532 protein domain like"/>
    <property type="match status" value="1"/>
</dbReference>
<name>A0A1H7KKL4_STRJI</name>
<dbReference type="eggNOG" id="COG3945">
    <property type="taxonomic scope" value="Bacteria"/>
</dbReference>
<dbReference type="RefSeq" id="WP_042441858.1">
    <property type="nucleotide sequence ID" value="NZ_BBPN01000001.1"/>
</dbReference>
<reference evidence="3" key="1">
    <citation type="submission" date="2016-10" db="EMBL/GenBank/DDBJ databases">
        <authorList>
            <person name="Varghese N."/>
        </authorList>
    </citation>
    <scope>NUCLEOTIDE SEQUENCE [LARGE SCALE GENOMIC DNA]</scope>
    <source>
        <strain evidence="3">DSM 45096 / BCRC 16803 / CGMCC 4.1857 / CIP 109030 / JCM 12277 / KCTC 19219 / NBRC 100920 / 33214</strain>
    </source>
</reference>
<feature type="domain" description="Hemerythrin-like" evidence="1">
    <location>
        <begin position="12"/>
        <end position="135"/>
    </location>
</feature>
<organism evidence="2 3">
    <name type="scientific">Streptacidiphilus jiangxiensis</name>
    <dbReference type="NCBI Taxonomy" id="235985"/>
    <lineage>
        <taxon>Bacteria</taxon>
        <taxon>Bacillati</taxon>
        <taxon>Actinomycetota</taxon>
        <taxon>Actinomycetes</taxon>
        <taxon>Kitasatosporales</taxon>
        <taxon>Streptomycetaceae</taxon>
        <taxon>Streptacidiphilus</taxon>
    </lineage>
</organism>
<dbReference type="Proteomes" id="UP000183015">
    <property type="component" value="Unassembled WGS sequence"/>
</dbReference>
<dbReference type="AlphaFoldDB" id="A0A1H7KKL4"/>
<dbReference type="Pfam" id="PF01814">
    <property type="entry name" value="Hemerythrin"/>
    <property type="match status" value="1"/>
</dbReference>
<protein>
    <submittedName>
        <fullName evidence="2">Hemerythrin HHE cation binding domain-containing protein</fullName>
    </submittedName>
</protein>
<sequence length="207" mass="23172">MVATKEKINFAVMYATHDAFRRDLGRLERAVTAGRAATPEVRAGWENFKRQLHVHHTVEDAELWPRVQRAVAGRPADLALMGEMEAEHAKLDPLLVAVDKAMAVNAPDLPSLVGELSQVLRDHMKHEEESALPLIQEVLTLKDWGAFRGGMAKAQGPKGAAVYIPWIMDGVNNQGREEFLAEMPAPVKVINKLFWESRYQKRKLFGA</sequence>
<dbReference type="EMBL" id="FOAZ01000004">
    <property type="protein sequence ID" value="SEK86545.1"/>
    <property type="molecule type" value="Genomic_DNA"/>
</dbReference>
<dbReference type="STRING" id="235985.SAMN05414137_10463"/>
<dbReference type="InterPro" id="IPR012312">
    <property type="entry name" value="Hemerythrin-like"/>
</dbReference>
<gene>
    <name evidence="2" type="ORF">SAMN05414137_10463</name>
</gene>
<accession>A0A1H7KKL4</accession>
<keyword evidence="3" id="KW-1185">Reference proteome</keyword>
<dbReference type="CDD" id="cd12108">
    <property type="entry name" value="Hr-like"/>
    <property type="match status" value="1"/>
</dbReference>